<accession>A0A0G0PT13</accession>
<organism evidence="1 2">
    <name type="scientific">Candidatus Falkowbacteria bacterium GW2011_GWF2_39_8</name>
    <dbReference type="NCBI Taxonomy" id="1618642"/>
    <lineage>
        <taxon>Bacteria</taxon>
        <taxon>Candidatus Falkowiibacteriota</taxon>
    </lineage>
</organism>
<evidence type="ECO:0000313" key="1">
    <source>
        <dbReference type="EMBL" id="KKR31058.1"/>
    </source>
</evidence>
<reference evidence="1 2" key="1">
    <citation type="journal article" date="2015" name="Nature">
        <title>rRNA introns, odd ribosomes, and small enigmatic genomes across a large radiation of phyla.</title>
        <authorList>
            <person name="Brown C.T."/>
            <person name="Hug L.A."/>
            <person name="Thomas B.C."/>
            <person name="Sharon I."/>
            <person name="Castelle C.J."/>
            <person name="Singh A."/>
            <person name="Wilkins M.J."/>
            <person name="Williams K.H."/>
            <person name="Banfield J.F."/>
        </authorList>
    </citation>
    <scope>NUCLEOTIDE SEQUENCE [LARGE SCALE GENOMIC DNA]</scope>
</reference>
<comment type="caution">
    <text evidence="1">The sequence shown here is derived from an EMBL/GenBank/DDBJ whole genome shotgun (WGS) entry which is preliminary data.</text>
</comment>
<name>A0A0G0PT13_9BACT</name>
<protein>
    <submittedName>
        <fullName evidence="1">Uncharacterized protein</fullName>
    </submittedName>
</protein>
<dbReference type="EMBL" id="LBXO01000076">
    <property type="protein sequence ID" value="KKR31058.1"/>
    <property type="molecule type" value="Genomic_DNA"/>
</dbReference>
<proteinExistence type="predicted"/>
<sequence length="84" mass="9830">MLVTLKENRVTILGGKNNNTHIDYRYKEKKGIKGWFQKGRWFRTVHREGNFEGTVEVALEEVESVKRLIGLFYDGNPPEHILDL</sequence>
<gene>
    <name evidence="1" type="ORF">UT64_C0076G0002</name>
</gene>
<evidence type="ECO:0000313" key="2">
    <source>
        <dbReference type="Proteomes" id="UP000034137"/>
    </source>
</evidence>
<dbReference type="Proteomes" id="UP000034137">
    <property type="component" value="Unassembled WGS sequence"/>
</dbReference>
<dbReference type="AlphaFoldDB" id="A0A0G0PT13"/>